<dbReference type="GO" id="GO:0016301">
    <property type="term" value="F:kinase activity"/>
    <property type="evidence" value="ECO:0007669"/>
    <property type="project" value="UniProtKB-KW"/>
</dbReference>
<dbReference type="InterPro" id="IPR018247">
    <property type="entry name" value="EF_Hand_1_Ca_BS"/>
</dbReference>
<keyword evidence="3" id="KW-0418">Kinase</keyword>
<dbReference type="AlphaFoldDB" id="A0A0K8R848"/>
<feature type="domain" description="EF-hand" evidence="2">
    <location>
        <begin position="33"/>
        <end position="56"/>
    </location>
</feature>
<keyword evidence="3" id="KW-0808">Transferase</keyword>
<organism evidence="3">
    <name type="scientific">Ixodes ricinus</name>
    <name type="common">Common tick</name>
    <name type="synonym">Acarus ricinus</name>
    <dbReference type="NCBI Taxonomy" id="34613"/>
    <lineage>
        <taxon>Eukaryota</taxon>
        <taxon>Metazoa</taxon>
        <taxon>Ecdysozoa</taxon>
        <taxon>Arthropoda</taxon>
        <taxon>Chelicerata</taxon>
        <taxon>Arachnida</taxon>
        <taxon>Acari</taxon>
        <taxon>Parasitiformes</taxon>
        <taxon>Ixodida</taxon>
        <taxon>Ixodoidea</taxon>
        <taxon>Ixodidae</taxon>
        <taxon>Ixodinae</taxon>
        <taxon>Ixodes</taxon>
    </lineage>
</organism>
<sequence length="206" mass="24813">MGQSLKKLLGSDKEPCVSYFRRKKLLCEFNTFYDINKDGVITVEDFNEARKHICKLNGWEEGCPKYVKTQELFDEMWKMLRAEADYDSDNQITSEEWLRLWERRSEKERKNEECDAPEWLATYMWFRFNMYDRTCDDVVDVEEFCYVLEHFGIPARQSRQCFLIMTENETKKLDYDYFCQLAEEYFNSDDECALGNFISGRLDFKS</sequence>
<accession>A0A0K8R848</accession>
<proteinExistence type="evidence at transcript level"/>
<evidence type="ECO:0000313" key="3">
    <source>
        <dbReference type="EMBL" id="JAA67337.1"/>
    </source>
</evidence>
<reference evidence="3" key="1">
    <citation type="submission" date="2012-12" db="EMBL/GenBank/DDBJ databases">
        <title>Identification and characterization of a phenylalanine ammonia-lyase gene family in Isatis indigotica Fort.</title>
        <authorList>
            <person name="Liu Q."/>
            <person name="Chen J."/>
            <person name="Zhou X."/>
            <person name="Di P."/>
            <person name="Xiao Y."/>
            <person name="Xuan H."/>
            <person name="Zhang L."/>
            <person name="Chen W."/>
        </authorList>
    </citation>
    <scope>NUCLEOTIDE SEQUENCE</scope>
    <source>
        <tissue evidence="3">Salivary gland</tissue>
    </source>
</reference>
<dbReference type="InterPro" id="IPR002048">
    <property type="entry name" value="EF_hand_dom"/>
</dbReference>
<dbReference type="InterPro" id="IPR011992">
    <property type="entry name" value="EF-hand-dom_pair"/>
</dbReference>
<dbReference type="Pfam" id="PF13202">
    <property type="entry name" value="EF-hand_5"/>
    <property type="match status" value="2"/>
</dbReference>
<protein>
    <submittedName>
        <fullName evidence="3">Putative juvenile hormone diol kinase</fullName>
    </submittedName>
</protein>
<dbReference type="SUPFAM" id="SSF47473">
    <property type="entry name" value="EF-hand"/>
    <property type="match status" value="1"/>
</dbReference>
<dbReference type="EMBL" id="GADI01006471">
    <property type="protein sequence ID" value="JAA67337.1"/>
    <property type="molecule type" value="mRNA"/>
</dbReference>
<dbReference type="GO" id="GO:0005509">
    <property type="term" value="F:calcium ion binding"/>
    <property type="evidence" value="ECO:0007669"/>
    <property type="project" value="InterPro"/>
</dbReference>
<name>A0A0K8R848_IXORI</name>
<evidence type="ECO:0000259" key="2">
    <source>
        <dbReference type="PROSITE" id="PS50222"/>
    </source>
</evidence>
<keyword evidence="1" id="KW-0106">Calcium</keyword>
<dbReference type="Gene3D" id="1.10.238.10">
    <property type="entry name" value="EF-hand"/>
    <property type="match status" value="1"/>
</dbReference>
<dbReference type="PROSITE" id="PS00018">
    <property type="entry name" value="EF_HAND_1"/>
    <property type="match status" value="2"/>
</dbReference>
<evidence type="ECO:0000256" key="1">
    <source>
        <dbReference type="ARBA" id="ARBA00022837"/>
    </source>
</evidence>
<dbReference type="PROSITE" id="PS50222">
    <property type="entry name" value="EF_HAND_2"/>
    <property type="match status" value="2"/>
</dbReference>
<feature type="domain" description="EF-hand" evidence="2">
    <location>
        <begin position="128"/>
        <end position="154"/>
    </location>
</feature>